<proteinExistence type="predicted"/>
<name>A5GCA1_GEOUR</name>
<dbReference type="EMBL" id="CP000698">
    <property type="protein sequence ID" value="ABQ24802.1"/>
    <property type="molecule type" value="Genomic_DNA"/>
</dbReference>
<dbReference type="GO" id="GO:0003677">
    <property type="term" value="F:DNA binding"/>
    <property type="evidence" value="ECO:0007669"/>
    <property type="project" value="InterPro"/>
</dbReference>
<dbReference type="Proteomes" id="UP000006695">
    <property type="component" value="Chromosome"/>
</dbReference>
<dbReference type="Pfam" id="PF09722">
    <property type="entry name" value="Xre_MbcA_ParS_C"/>
    <property type="match status" value="1"/>
</dbReference>
<evidence type="ECO:0000313" key="4">
    <source>
        <dbReference type="Proteomes" id="UP000006695"/>
    </source>
</evidence>
<dbReference type="InterPro" id="IPR024467">
    <property type="entry name" value="Xre/MbcA/ParS-like_toxin-bd"/>
</dbReference>
<dbReference type="RefSeq" id="WP_011937527.1">
    <property type="nucleotide sequence ID" value="NC_009483.1"/>
</dbReference>
<dbReference type="Pfam" id="PF20432">
    <property type="entry name" value="Xre-like-HTH"/>
    <property type="match status" value="1"/>
</dbReference>
<evidence type="ECO:0000313" key="3">
    <source>
        <dbReference type="EMBL" id="ABQ24802.1"/>
    </source>
</evidence>
<organism evidence="3 4">
    <name type="scientific">Geotalea uraniireducens (strain Rf4)</name>
    <name type="common">Geobacter uraniireducens</name>
    <dbReference type="NCBI Taxonomy" id="351605"/>
    <lineage>
        <taxon>Bacteria</taxon>
        <taxon>Pseudomonadati</taxon>
        <taxon>Thermodesulfobacteriota</taxon>
        <taxon>Desulfuromonadia</taxon>
        <taxon>Geobacterales</taxon>
        <taxon>Geobacteraceae</taxon>
        <taxon>Geotalea</taxon>
    </lineage>
</organism>
<protein>
    <submittedName>
        <fullName evidence="3">Uncharacterized protein</fullName>
    </submittedName>
</protein>
<reference evidence="3 4" key="1">
    <citation type="submission" date="2007-05" db="EMBL/GenBank/DDBJ databases">
        <title>Complete sequence of Geobacter uraniireducens Rf4.</title>
        <authorList>
            <consortium name="US DOE Joint Genome Institute"/>
            <person name="Copeland A."/>
            <person name="Lucas S."/>
            <person name="Lapidus A."/>
            <person name="Barry K."/>
            <person name="Detter J.C."/>
            <person name="Glavina del Rio T."/>
            <person name="Hammon N."/>
            <person name="Israni S."/>
            <person name="Dalin E."/>
            <person name="Tice H."/>
            <person name="Pitluck S."/>
            <person name="Chertkov O."/>
            <person name="Brettin T."/>
            <person name="Bruce D."/>
            <person name="Han C."/>
            <person name="Schmutz J."/>
            <person name="Larimer F."/>
            <person name="Land M."/>
            <person name="Hauser L."/>
            <person name="Kyrpides N."/>
            <person name="Mikhailova N."/>
            <person name="Shelobolina E."/>
            <person name="Aklujkar M."/>
            <person name="Lovley D."/>
            <person name="Richardson P."/>
        </authorList>
    </citation>
    <scope>NUCLEOTIDE SEQUENCE [LARGE SCALE GENOMIC DNA]</scope>
    <source>
        <strain evidence="3 4">Rf4</strain>
    </source>
</reference>
<feature type="domain" description="Antitoxin Xre-like helix-turn-helix" evidence="2">
    <location>
        <begin position="13"/>
        <end position="71"/>
    </location>
</feature>
<dbReference type="AlphaFoldDB" id="A5GCA1"/>
<dbReference type="KEGG" id="gur:Gura_0590"/>
<dbReference type="HOGENOM" id="CLU_157727_0_0_7"/>
<gene>
    <name evidence="3" type="ordered locus">Gura_0590</name>
</gene>
<evidence type="ECO:0000259" key="1">
    <source>
        <dbReference type="Pfam" id="PF09722"/>
    </source>
</evidence>
<feature type="domain" description="Antitoxin Xre/MbcA/ParS-like toxin-binding" evidence="1">
    <location>
        <begin position="76"/>
        <end position="125"/>
    </location>
</feature>
<sequence length="127" mass="13786">MPLTATAQQTLNKPRVLTKAVVNTAAYLDLSKVKLAHILGVSAATVTRLYADTYRLSPAKKEWDFAVLLVRLFRSLDSIVGGASDDAKKWLGSENRALAGKKPVDLIETTEGLVRVVTYLDACRGVV</sequence>
<keyword evidence="4" id="KW-1185">Reference proteome</keyword>
<dbReference type="InterPro" id="IPR046847">
    <property type="entry name" value="Xre-like_HTH"/>
</dbReference>
<accession>A5GCA1</accession>
<dbReference type="STRING" id="351605.Gura_0590"/>
<evidence type="ECO:0000259" key="2">
    <source>
        <dbReference type="Pfam" id="PF20432"/>
    </source>
</evidence>
<dbReference type="OrthoDB" id="565125at2"/>